<gene>
    <name evidence="1" type="ORF">I7V27_13410</name>
</gene>
<proteinExistence type="predicted"/>
<evidence type="ECO:0000313" key="1">
    <source>
        <dbReference type="EMBL" id="MBL5935436.1"/>
    </source>
</evidence>
<dbReference type="Pfam" id="PF04985">
    <property type="entry name" value="Phage_tube"/>
    <property type="match status" value="1"/>
</dbReference>
<reference evidence="1" key="1">
    <citation type="submission" date="2020-12" db="EMBL/GenBank/DDBJ databases">
        <title>Draft genome sequence of Enterobacter spp., Lelliottia spp. and Serratia spp. isolated from drinking water reservoirs and lakes.</title>
        <authorList>
            <person name="Reitter C."/>
            <person name="Neuhaus K."/>
            <person name="Huegler M."/>
        </authorList>
    </citation>
    <scope>NUCLEOTIDE SEQUENCE</scope>
    <source>
        <strain evidence="1">TZW15</strain>
    </source>
</reference>
<accession>A0AAP2AGK2</accession>
<dbReference type="Proteomes" id="UP000653275">
    <property type="component" value="Unassembled WGS sequence"/>
</dbReference>
<dbReference type="AlphaFoldDB" id="A0AAP2AGK2"/>
<dbReference type="InterPro" id="IPR006498">
    <property type="entry name" value="Tail_tube"/>
</dbReference>
<name>A0AAP2AGK2_LELAM</name>
<dbReference type="RefSeq" id="WP_202665938.1">
    <property type="nucleotide sequence ID" value="NZ_JAENMR010000006.1"/>
</dbReference>
<sequence length="169" mass="18896">MGNNYLKSWALWVNGSHIPAAMEYTPPALAIVESEFRAGHMDMPTILDDGMEALSVTMKLKGVDERVLALFGFQAGGRPRFAVREGYIGGSGNEFLTDEMSGLITRYESDARTESERAKCGVTITLRPDVYKRTFNQKELIYIEPLQGIRRVNGVEPFGDINKWVMGRS</sequence>
<dbReference type="EMBL" id="JAENMS010000006">
    <property type="protein sequence ID" value="MBL5935436.1"/>
    <property type="molecule type" value="Genomic_DNA"/>
</dbReference>
<protein>
    <submittedName>
        <fullName evidence="1">Phage major tail tube protein</fullName>
    </submittedName>
</protein>
<organism evidence="1 2">
    <name type="scientific">Lelliottia amnigena</name>
    <name type="common">Enterobacter amnigenus</name>
    <dbReference type="NCBI Taxonomy" id="61646"/>
    <lineage>
        <taxon>Bacteria</taxon>
        <taxon>Pseudomonadati</taxon>
        <taxon>Pseudomonadota</taxon>
        <taxon>Gammaproteobacteria</taxon>
        <taxon>Enterobacterales</taxon>
        <taxon>Enterobacteriaceae</taxon>
        <taxon>Lelliottia</taxon>
    </lineage>
</organism>
<evidence type="ECO:0000313" key="2">
    <source>
        <dbReference type="Proteomes" id="UP000653275"/>
    </source>
</evidence>
<comment type="caution">
    <text evidence="1">The sequence shown here is derived from an EMBL/GenBank/DDBJ whole genome shotgun (WGS) entry which is preliminary data.</text>
</comment>